<feature type="active site" description="Charge relay system" evidence="6">
    <location>
        <position position="145"/>
    </location>
</feature>
<feature type="active site" description="Charge relay system" evidence="6">
    <location>
        <position position="221"/>
    </location>
</feature>
<accession>A0A140STF1</accession>
<evidence type="ECO:0000256" key="7">
    <source>
        <dbReference type="RuleBase" id="RU363068"/>
    </source>
</evidence>
<dbReference type="PATRIC" id="fig|1157951.4.peg.4186"/>
<comment type="function">
    <text evidence="7">Serine hydrolase involved in the detoxification of formaldehyde.</text>
</comment>
<dbReference type="EMBL" id="CP003488">
    <property type="protein sequence ID" value="AFH95946.1"/>
    <property type="molecule type" value="Genomic_DNA"/>
</dbReference>
<dbReference type="GO" id="GO:0052689">
    <property type="term" value="F:carboxylic ester hydrolase activity"/>
    <property type="evidence" value="ECO:0007669"/>
    <property type="project" value="UniProtKB-KW"/>
</dbReference>
<dbReference type="EC" id="3.1.2.12" evidence="5 7"/>
<reference evidence="9" key="2">
    <citation type="submission" date="2012-04" db="EMBL/GenBank/DDBJ databases">
        <title>Complete genome sequence of Providencia stuartii clinical isolate MRSN 2154.</title>
        <authorList>
            <person name="Clifford R.J."/>
            <person name="Hang J."/>
            <person name="Riley M.C."/>
            <person name="Onmus-Leone F."/>
            <person name="Kuschner R.A."/>
            <person name="Lesho E.P."/>
            <person name="Waterman P.E."/>
        </authorList>
    </citation>
    <scope>NUCLEOTIDE SEQUENCE [LARGE SCALE GENOMIC DNA]</scope>
    <source>
        <strain evidence="9">MRSN 2154</strain>
    </source>
</reference>
<dbReference type="KEGG" id="psi:S70_20830"/>
<evidence type="ECO:0000256" key="1">
    <source>
        <dbReference type="ARBA" id="ARBA00005622"/>
    </source>
</evidence>
<dbReference type="AlphaFoldDB" id="A0A140STF1"/>
<dbReference type="InterPro" id="IPR000801">
    <property type="entry name" value="Esterase-like"/>
</dbReference>
<evidence type="ECO:0000256" key="6">
    <source>
        <dbReference type="PIRSR" id="PIRSR614186-1"/>
    </source>
</evidence>
<protein>
    <recommendedName>
        <fullName evidence="5 7">S-formylglutathione hydrolase</fullName>
        <ecNumber evidence="5 7">3.1.2.12</ecNumber>
    </recommendedName>
</protein>
<dbReference type="InterPro" id="IPR029058">
    <property type="entry name" value="AB_hydrolase_fold"/>
</dbReference>
<evidence type="ECO:0000313" key="8">
    <source>
        <dbReference type="EMBL" id="AFH95946.1"/>
    </source>
</evidence>
<proteinExistence type="inferred from homology"/>
<dbReference type="HOGENOM" id="CLU_056472_0_0_6"/>
<gene>
    <name evidence="8" type="ordered locus">S70_20830</name>
</gene>
<dbReference type="InterPro" id="IPR014186">
    <property type="entry name" value="S-formylglutathione_hydrol"/>
</dbReference>
<evidence type="ECO:0000256" key="2">
    <source>
        <dbReference type="ARBA" id="ARBA00022487"/>
    </source>
</evidence>
<dbReference type="Pfam" id="PF00756">
    <property type="entry name" value="Esterase"/>
    <property type="match status" value="1"/>
</dbReference>
<reference evidence="8 9" key="1">
    <citation type="journal article" date="2012" name="J. Bacteriol.">
        <title>Complete Genome Sequence of Providencia stuartii Clinical Isolate MRSN 2154.</title>
        <authorList>
            <person name="Clifford R.J."/>
            <person name="Hang J."/>
            <person name="Riley M.C."/>
            <person name="Onmus-Leone F."/>
            <person name="Kuschner R.A."/>
            <person name="Lesho E.P."/>
            <person name="Waterman P.E."/>
        </authorList>
    </citation>
    <scope>NUCLEOTIDE SEQUENCE [LARGE SCALE GENOMIC DNA]</scope>
    <source>
        <strain evidence="8 9">MRSN 2154</strain>
    </source>
</reference>
<dbReference type="Proteomes" id="UP000005012">
    <property type="component" value="Chromosome"/>
</dbReference>
<name>A0A140STF1_PROSM</name>
<dbReference type="GO" id="GO:0005829">
    <property type="term" value="C:cytosol"/>
    <property type="evidence" value="ECO:0007669"/>
    <property type="project" value="TreeGrafter"/>
</dbReference>
<evidence type="ECO:0000256" key="4">
    <source>
        <dbReference type="ARBA" id="ARBA00047590"/>
    </source>
</evidence>
<feature type="active site" description="Charge relay system" evidence="6">
    <location>
        <position position="254"/>
    </location>
</feature>
<dbReference type="PANTHER" id="PTHR10061:SF0">
    <property type="entry name" value="S-FORMYLGLUTATHIONE HYDROLASE"/>
    <property type="match status" value="1"/>
</dbReference>
<dbReference type="OrthoDB" id="9782200at2"/>
<dbReference type="RefSeq" id="WP_004919781.1">
    <property type="nucleotide sequence ID" value="NC_017731.1"/>
</dbReference>
<keyword evidence="3 7" id="KW-0378">Hydrolase</keyword>
<comment type="catalytic activity">
    <reaction evidence="4 7">
        <text>S-formylglutathione + H2O = formate + glutathione + H(+)</text>
        <dbReference type="Rhea" id="RHEA:14961"/>
        <dbReference type="ChEBI" id="CHEBI:15377"/>
        <dbReference type="ChEBI" id="CHEBI:15378"/>
        <dbReference type="ChEBI" id="CHEBI:15740"/>
        <dbReference type="ChEBI" id="CHEBI:57688"/>
        <dbReference type="ChEBI" id="CHEBI:57925"/>
        <dbReference type="EC" id="3.1.2.12"/>
    </reaction>
</comment>
<dbReference type="SUPFAM" id="SSF53474">
    <property type="entry name" value="alpha/beta-Hydrolases"/>
    <property type="match status" value="1"/>
</dbReference>
<evidence type="ECO:0000256" key="5">
    <source>
        <dbReference type="NCBIfam" id="TIGR02821"/>
    </source>
</evidence>
<organism evidence="8 9">
    <name type="scientific">Providencia stuartii (strain MRSN 2154)</name>
    <dbReference type="NCBI Taxonomy" id="1157951"/>
    <lineage>
        <taxon>Bacteria</taxon>
        <taxon>Pseudomonadati</taxon>
        <taxon>Pseudomonadota</taxon>
        <taxon>Gammaproteobacteria</taxon>
        <taxon>Enterobacterales</taxon>
        <taxon>Morganellaceae</taxon>
        <taxon>Providencia</taxon>
    </lineage>
</organism>
<dbReference type="FunFam" id="3.40.50.1820:FF:000002">
    <property type="entry name" value="S-formylglutathione hydrolase"/>
    <property type="match status" value="1"/>
</dbReference>
<comment type="similarity">
    <text evidence="1 7">Belongs to the esterase D family.</text>
</comment>
<dbReference type="GeneID" id="93519318"/>
<dbReference type="PANTHER" id="PTHR10061">
    <property type="entry name" value="S-FORMYLGLUTATHIONE HYDROLASE"/>
    <property type="match status" value="1"/>
</dbReference>
<evidence type="ECO:0000256" key="3">
    <source>
        <dbReference type="ARBA" id="ARBA00022801"/>
    </source>
</evidence>
<keyword evidence="2 7" id="KW-0719">Serine esterase</keyword>
<dbReference type="Gene3D" id="3.40.50.1820">
    <property type="entry name" value="alpha/beta hydrolase"/>
    <property type="match status" value="1"/>
</dbReference>
<sequence length="276" mass="31102">MERIERHACFGGWQDVYQHHSTVLNCDMRFAAFLPSEAANKQYPVIYWLSGLTCNEQNFITKAGAQQFAAEHGVILIAPDTSPRGEQVADDEAYDLGQGAGFYLNAIREPWVSHYKMYDYIVSELPALVEANLPANGKRAICGHSMGGHGALMIGLRNSDRYCSLSAFAPIVAPTQVPWGQKAFSAYLGEDKSLWSRYDTINLLNEAQSTPPMLVDVGTADPFYQEQLQPELFDEVCKRKRHNFTLNLREGYDHSYYFIASFIGDHIAFHARYLKS</sequence>
<evidence type="ECO:0000313" key="9">
    <source>
        <dbReference type="Proteomes" id="UP000005012"/>
    </source>
</evidence>
<dbReference type="NCBIfam" id="TIGR02821">
    <property type="entry name" value="fghA_ester_D"/>
    <property type="match status" value="1"/>
</dbReference>
<dbReference type="GO" id="GO:0046294">
    <property type="term" value="P:formaldehyde catabolic process"/>
    <property type="evidence" value="ECO:0007669"/>
    <property type="project" value="InterPro"/>
</dbReference>
<dbReference type="GO" id="GO:0018738">
    <property type="term" value="F:S-formylglutathione hydrolase activity"/>
    <property type="evidence" value="ECO:0007669"/>
    <property type="project" value="UniProtKB-UniRule"/>
</dbReference>